<evidence type="ECO:0000256" key="1">
    <source>
        <dbReference type="SAM" id="SignalP"/>
    </source>
</evidence>
<feature type="signal peptide" evidence="1">
    <location>
        <begin position="1"/>
        <end position="25"/>
    </location>
</feature>
<dbReference type="RefSeq" id="WP_344745406.1">
    <property type="nucleotide sequence ID" value="NZ_BAAAWW010000064.1"/>
</dbReference>
<dbReference type="EMBL" id="JBHMBS010000004">
    <property type="protein sequence ID" value="MFB9675865.1"/>
    <property type="molecule type" value="Genomic_DNA"/>
</dbReference>
<sequence>MMKRTIAVAAVAGAAVLGAQLPASASSSTALLRLRAGLTLEIPSSWRVYGTADRVQVVTGACARPNGGYFKPRCDSFWVMGPKAIKIGAEGFGPYNPDQGPYYPASDVQRCPTNPKYGQVLGKAIVVGYRNVGVAHKAHYRVWPGRCVSYSGGEQKSTFNQREWYLPKSKILVVDQWATPGLSTILKNATWGR</sequence>
<dbReference type="Proteomes" id="UP001589610">
    <property type="component" value="Unassembled WGS sequence"/>
</dbReference>
<comment type="caution">
    <text evidence="2">The sequence shown here is derived from an EMBL/GenBank/DDBJ whole genome shotgun (WGS) entry which is preliminary data.</text>
</comment>
<organism evidence="2 3">
    <name type="scientific">Streptosporangium vulgare</name>
    <dbReference type="NCBI Taxonomy" id="46190"/>
    <lineage>
        <taxon>Bacteria</taxon>
        <taxon>Bacillati</taxon>
        <taxon>Actinomycetota</taxon>
        <taxon>Actinomycetes</taxon>
        <taxon>Streptosporangiales</taxon>
        <taxon>Streptosporangiaceae</taxon>
        <taxon>Streptosporangium</taxon>
    </lineage>
</organism>
<name>A0ABV5TCK9_9ACTN</name>
<evidence type="ECO:0000313" key="3">
    <source>
        <dbReference type="Proteomes" id="UP001589610"/>
    </source>
</evidence>
<keyword evidence="1" id="KW-0732">Signal</keyword>
<evidence type="ECO:0000313" key="2">
    <source>
        <dbReference type="EMBL" id="MFB9675865.1"/>
    </source>
</evidence>
<gene>
    <name evidence="2" type="ORF">ACFFRH_10235</name>
</gene>
<protein>
    <submittedName>
        <fullName evidence="2">Uncharacterized protein</fullName>
    </submittedName>
</protein>
<reference evidence="2 3" key="1">
    <citation type="submission" date="2024-09" db="EMBL/GenBank/DDBJ databases">
        <authorList>
            <person name="Sun Q."/>
            <person name="Mori K."/>
        </authorList>
    </citation>
    <scope>NUCLEOTIDE SEQUENCE [LARGE SCALE GENOMIC DNA]</scope>
    <source>
        <strain evidence="2 3">JCM 3028</strain>
    </source>
</reference>
<proteinExistence type="predicted"/>
<keyword evidence="3" id="KW-1185">Reference proteome</keyword>
<feature type="chain" id="PRO_5046672661" evidence="1">
    <location>
        <begin position="26"/>
        <end position="193"/>
    </location>
</feature>
<accession>A0ABV5TCK9</accession>